<accession>A0A366MA91</accession>
<dbReference type="InterPro" id="IPR035985">
    <property type="entry name" value="Ubiquitin-activating_enz"/>
</dbReference>
<keyword evidence="3" id="KW-1185">Reference proteome</keyword>
<name>A0A366MA91_9EURY</name>
<keyword evidence="2" id="KW-0808">Transferase</keyword>
<dbReference type="GO" id="GO:0061504">
    <property type="term" value="P:cyclic threonylcarbamoyladenosine biosynthetic process"/>
    <property type="evidence" value="ECO:0007669"/>
    <property type="project" value="TreeGrafter"/>
</dbReference>
<evidence type="ECO:0000313" key="2">
    <source>
        <dbReference type="EMBL" id="RBQ22422.1"/>
    </source>
</evidence>
<dbReference type="PANTHER" id="PTHR43267">
    <property type="entry name" value="TRNA THREONYLCARBAMOYLADENOSINE DEHYDRATASE"/>
    <property type="match status" value="1"/>
</dbReference>
<sequence length="243" mass="27214">MSYWEISSRQMSIVTKSEQTRFKDAKIAVIGCGGIGGVVIEMLGRMGVAELDIIDKDYFDMSNLNRQVMSSIDEIRNSKSGVTNEKIRLINSYVKVNAFNEELTPENIKKVVGDCEIVIDVLDNLFTRVLLSRYIEKKGIHLIRGAIHGPKGQLTVFNQETPSHEELFSLSSKGKNLDKNIHNELNQLSYETPPVIGPIANIIGCLESFEGFKIITNLEKITLAPKILNLNLLDVNSFKCLEL</sequence>
<evidence type="ECO:0000313" key="3">
    <source>
        <dbReference type="Proteomes" id="UP000253099"/>
    </source>
</evidence>
<feature type="domain" description="THIF-type NAD/FAD binding fold" evidence="1">
    <location>
        <begin position="8"/>
        <end position="238"/>
    </location>
</feature>
<dbReference type="EC" id="2.7.7.-" evidence="2"/>
<dbReference type="InterPro" id="IPR000594">
    <property type="entry name" value="ThiF_NAD_FAD-bd"/>
</dbReference>
<dbReference type="Gene3D" id="3.40.50.720">
    <property type="entry name" value="NAD(P)-binding Rossmann-like Domain"/>
    <property type="match status" value="1"/>
</dbReference>
<dbReference type="GO" id="GO:0061503">
    <property type="term" value="F:tRNA threonylcarbamoyladenosine dehydratase"/>
    <property type="evidence" value="ECO:0007669"/>
    <property type="project" value="TreeGrafter"/>
</dbReference>
<dbReference type="EMBL" id="NIZT01000070">
    <property type="protein sequence ID" value="RBQ22422.1"/>
    <property type="molecule type" value="Genomic_DNA"/>
</dbReference>
<dbReference type="SUPFAM" id="SSF69572">
    <property type="entry name" value="Activating enzymes of the ubiquitin-like proteins"/>
    <property type="match status" value="1"/>
</dbReference>
<dbReference type="Proteomes" id="UP000253099">
    <property type="component" value="Unassembled WGS sequence"/>
</dbReference>
<proteinExistence type="predicted"/>
<dbReference type="PANTHER" id="PTHR43267:SF1">
    <property type="entry name" value="TRNA THREONYLCARBAMOYLADENOSINE DEHYDRATASE"/>
    <property type="match status" value="1"/>
</dbReference>
<dbReference type="GO" id="GO:0008641">
    <property type="term" value="F:ubiquitin-like modifier activating enzyme activity"/>
    <property type="evidence" value="ECO:0007669"/>
    <property type="project" value="InterPro"/>
</dbReference>
<gene>
    <name evidence="2" type="primary">ubaA_2</name>
    <name evidence="2" type="ORF">ALNOE001_21760</name>
</gene>
<dbReference type="AlphaFoldDB" id="A0A366MA91"/>
<keyword evidence="2" id="KW-0548">Nucleotidyltransferase</keyword>
<protein>
    <submittedName>
        <fullName evidence="2">SAMP-activating enzyme E1</fullName>
        <ecNumber evidence="2">2.7.7.-</ecNumber>
    </submittedName>
</protein>
<dbReference type="Pfam" id="PF00899">
    <property type="entry name" value="ThiF"/>
    <property type="match status" value="1"/>
</dbReference>
<reference evidence="2 3" key="1">
    <citation type="submission" date="2018-06" db="EMBL/GenBank/DDBJ databases">
        <title>Genomic insight into two independent archaeal endosymbiosis events.</title>
        <authorList>
            <person name="Lind A.E."/>
            <person name="Lewis W.H."/>
            <person name="Spang A."/>
            <person name="Guy L."/>
            <person name="Embley M.T."/>
            <person name="Ettema T.J.G."/>
        </authorList>
    </citation>
    <scope>NUCLEOTIDE SEQUENCE [LARGE SCALE GENOMIC DNA]</scope>
    <source>
        <strain evidence="2">NOE</strain>
    </source>
</reference>
<organism evidence="2 3">
    <name type="scientific">Candidatus Methanobinarius endosymbioticus</name>
    <dbReference type="NCBI Taxonomy" id="2006182"/>
    <lineage>
        <taxon>Archaea</taxon>
        <taxon>Methanobacteriati</taxon>
        <taxon>Methanobacteriota</taxon>
        <taxon>Methanomada group</taxon>
        <taxon>Methanobacteria</taxon>
        <taxon>Methanobacteriales</taxon>
        <taxon>Methanobacteriaceae</taxon>
        <taxon>Candidatus Methanobinarius</taxon>
    </lineage>
</organism>
<dbReference type="InterPro" id="IPR045886">
    <property type="entry name" value="ThiF/MoeB/HesA"/>
</dbReference>
<dbReference type="GO" id="GO:0016779">
    <property type="term" value="F:nucleotidyltransferase activity"/>
    <property type="evidence" value="ECO:0007669"/>
    <property type="project" value="UniProtKB-KW"/>
</dbReference>
<evidence type="ECO:0000259" key="1">
    <source>
        <dbReference type="Pfam" id="PF00899"/>
    </source>
</evidence>
<comment type="caution">
    <text evidence="2">The sequence shown here is derived from an EMBL/GenBank/DDBJ whole genome shotgun (WGS) entry which is preliminary data.</text>
</comment>